<dbReference type="InterPro" id="IPR036388">
    <property type="entry name" value="WH-like_DNA-bd_sf"/>
</dbReference>
<dbReference type="PANTHER" id="PTHR10815:SF5">
    <property type="entry name" value="METHYLATED-DNA--PROTEIN-CYSTEINE METHYLTRANSFERASE"/>
    <property type="match status" value="1"/>
</dbReference>
<proteinExistence type="inferred from homology"/>
<evidence type="ECO:0000256" key="8">
    <source>
        <dbReference type="ARBA" id="ARBA00049348"/>
    </source>
</evidence>
<dbReference type="Gene3D" id="3.30.160.70">
    <property type="entry name" value="Methylated DNA-protein cysteine methyltransferase domain"/>
    <property type="match status" value="1"/>
</dbReference>
<evidence type="ECO:0000259" key="9">
    <source>
        <dbReference type="Pfam" id="PF01035"/>
    </source>
</evidence>
<feature type="domain" description="Methylguanine DNA methyltransferase ribonuclease-like" evidence="10">
    <location>
        <begin position="13"/>
        <end position="87"/>
    </location>
</feature>
<dbReference type="Proteomes" id="UP000184480">
    <property type="component" value="Unassembled WGS sequence"/>
</dbReference>
<comment type="catalytic activity">
    <reaction evidence="1">
        <text>a 4-O-methyl-thymidine in DNA + L-cysteinyl-[protein] = a thymidine in DNA + S-methyl-L-cysteinyl-[protein]</text>
        <dbReference type="Rhea" id="RHEA:53428"/>
        <dbReference type="Rhea" id="RHEA-COMP:10131"/>
        <dbReference type="Rhea" id="RHEA-COMP:10132"/>
        <dbReference type="Rhea" id="RHEA-COMP:13555"/>
        <dbReference type="Rhea" id="RHEA-COMP:13556"/>
        <dbReference type="ChEBI" id="CHEBI:29950"/>
        <dbReference type="ChEBI" id="CHEBI:82612"/>
        <dbReference type="ChEBI" id="CHEBI:137386"/>
        <dbReference type="ChEBI" id="CHEBI:137387"/>
        <dbReference type="EC" id="2.1.1.63"/>
    </reaction>
</comment>
<dbReference type="FunFam" id="1.10.10.10:FF:000214">
    <property type="entry name" value="Methylated-DNA--protein-cysteine methyltransferase"/>
    <property type="match status" value="1"/>
</dbReference>
<dbReference type="InterPro" id="IPR008332">
    <property type="entry name" value="MethylG_MeTrfase_N"/>
</dbReference>
<dbReference type="InterPro" id="IPR014048">
    <property type="entry name" value="MethylDNA_cys_MeTrfase_DNA-bd"/>
</dbReference>
<evidence type="ECO:0000259" key="10">
    <source>
        <dbReference type="Pfam" id="PF02870"/>
    </source>
</evidence>
<dbReference type="SUPFAM" id="SSF53155">
    <property type="entry name" value="Methylated DNA-protein cysteine methyltransferase domain"/>
    <property type="match status" value="1"/>
</dbReference>
<keyword evidence="6" id="KW-0227">DNA damage</keyword>
<evidence type="ECO:0000313" key="11">
    <source>
        <dbReference type="EMBL" id="SHG23557.1"/>
    </source>
</evidence>
<dbReference type="STRING" id="1346286.SAMN05444362_11852"/>
<keyword evidence="12" id="KW-1185">Reference proteome</keyword>
<feature type="domain" description="Methylated-DNA-[protein]-cysteine S-methyltransferase DNA binding" evidence="9">
    <location>
        <begin position="92"/>
        <end position="171"/>
    </location>
</feature>
<evidence type="ECO:0000256" key="1">
    <source>
        <dbReference type="ARBA" id="ARBA00001286"/>
    </source>
</evidence>
<evidence type="ECO:0000256" key="6">
    <source>
        <dbReference type="ARBA" id="ARBA00022763"/>
    </source>
</evidence>
<gene>
    <name evidence="11" type="ORF">SAMN05444362_11852</name>
</gene>
<comment type="similarity">
    <text evidence="2">Belongs to the MGMT family.</text>
</comment>
<evidence type="ECO:0000256" key="5">
    <source>
        <dbReference type="ARBA" id="ARBA00022679"/>
    </source>
</evidence>
<name>A0A1M5I5T9_9BACT</name>
<dbReference type="SUPFAM" id="SSF46767">
    <property type="entry name" value="Methylated DNA-protein cysteine methyltransferase, C-terminal domain"/>
    <property type="match status" value="1"/>
</dbReference>
<evidence type="ECO:0000256" key="3">
    <source>
        <dbReference type="ARBA" id="ARBA00011918"/>
    </source>
</evidence>
<sequence length="178" mass="19960">MAQEQTTITASDTIDTPLGNMIAYASEKGICFLEFNNRKNFEKQVLNLGKMAVSDIREEKNPHIELLKKELSRYFEKGIKEFTVSIDMIGTDFQKKVWTQLLQIPYGKTVSYLEQAKAMGIPLGVRAVANANGANKIAIIIPCHRVIGTNKTLTGYAGGLEKKRYLLDLESGEKRLFD</sequence>
<keyword evidence="7" id="KW-0234">DNA repair</keyword>
<protein>
    <recommendedName>
        <fullName evidence="3">methylated-DNA--[protein]-cysteine S-methyltransferase</fullName>
        <ecNumber evidence="3">2.1.1.63</ecNumber>
    </recommendedName>
</protein>
<dbReference type="RefSeq" id="WP_073357333.1">
    <property type="nucleotide sequence ID" value="NZ_BBXL01000005.1"/>
</dbReference>
<keyword evidence="4 11" id="KW-0489">Methyltransferase</keyword>
<dbReference type="Pfam" id="PF01035">
    <property type="entry name" value="DNA_binding_1"/>
    <property type="match status" value="1"/>
</dbReference>
<dbReference type="PANTHER" id="PTHR10815">
    <property type="entry name" value="METHYLATED-DNA--PROTEIN-CYSTEINE METHYLTRANSFERASE"/>
    <property type="match status" value="1"/>
</dbReference>
<evidence type="ECO:0000313" key="12">
    <source>
        <dbReference type="Proteomes" id="UP000184480"/>
    </source>
</evidence>
<dbReference type="GO" id="GO:0003908">
    <property type="term" value="F:methylated-DNA-[protein]-cysteine S-methyltransferase activity"/>
    <property type="evidence" value="ECO:0007669"/>
    <property type="project" value="UniProtKB-EC"/>
</dbReference>
<dbReference type="InterPro" id="IPR001497">
    <property type="entry name" value="MethylDNA_cys_MeTrfase_AS"/>
</dbReference>
<evidence type="ECO:0000256" key="2">
    <source>
        <dbReference type="ARBA" id="ARBA00008711"/>
    </source>
</evidence>
<dbReference type="EMBL" id="FQUC01000018">
    <property type="protein sequence ID" value="SHG23557.1"/>
    <property type="molecule type" value="Genomic_DNA"/>
</dbReference>
<dbReference type="InterPro" id="IPR036217">
    <property type="entry name" value="MethylDNA_cys_MeTrfase_DNAb"/>
</dbReference>
<dbReference type="CDD" id="cd06445">
    <property type="entry name" value="ATase"/>
    <property type="match status" value="1"/>
</dbReference>
<organism evidence="11 12">
    <name type="scientific">Dysgonomonas macrotermitis</name>
    <dbReference type="NCBI Taxonomy" id="1346286"/>
    <lineage>
        <taxon>Bacteria</taxon>
        <taxon>Pseudomonadati</taxon>
        <taxon>Bacteroidota</taxon>
        <taxon>Bacteroidia</taxon>
        <taxon>Bacteroidales</taxon>
        <taxon>Dysgonomonadaceae</taxon>
        <taxon>Dysgonomonas</taxon>
    </lineage>
</organism>
<keyword evidence="5 11" id="KW-0808">Transferase</keyword>
<dbReference type="NCBIfam" id="TIGR00589">
    <property type="entry name" value="ogt"/>
    <property type="match status" value="1"/>
</dbReference>
<dbReference type="PROSITE" id="PS00374">
    <property type="entry name" value="MGMT"/>
    <property type="match status" value="1"/>
</dbReference>
<dbReference type="GO" id="GO:0006281">
    <property type="term" value="P:DNA repair"/>
    <property type="evidence" value="ECO:0007669"/>
    <property type="project" value="UniProtKB-KW"/>
</dbReference>
<comment type="catalytic activity">
    <reaction evidence="8">
        <text>a 6-O-methyl-2'-deoxyguanosine in DNA + L-cysteinyl-[protein] = S-methyl-L-cysteinyl-[protein] + a 2'-deoxyguanosine in DNA</text>
        <dbReference type="Rhea" id="RHEA:24000"/>
        <dbReference type="Rhea" id="RHEA-COMP:10131"/>
        <dbReference type="Rhea" id="RHEA-COMP:10132"/>
        <dbReference type="Rhea" id="RHEA-COMP:11367"/>
        <dbReference type="Rhea" id="RHEA-COMP:11368"/>
        <dbReference type="ChEBI" id="CHEBI:29950"/>
        <dbReference type="ChEBI" id="CHEBI:82612"/>
        <dbReference type="ChEBI" id="CHEBI:85445"/>
        <dbReference type="ChEBI" id="CHEBI:85448"/>
        <dbReference type="EC" id="2.1.1.63"/>
    </reaction>
</comment>
<dbReference type="Gene3D" id="1.10.10.10">
    <property type="entry name" value="Winged helix-like DNA-binding domain superfamily/Winged helix DNA-binding domain"/>
    <property type="match status" value="1"/>
</dbReference>
<dbReference type="EC" id="2.1.1.63" evidence="3"/>
<evidence type="ECO:0000256" key="4">
    <source>
        <dbReference type="ARBA" id="ARBA00022603"/>
    </source>
</evidence>
<evidence type="ECO:0000256" key="7">
    <source>
        <dbReference type="ARBA" id="ARBA00023204"/>
    </source>
</evidence>
<accession>A0A1M5I5T9</accession>
<dbReference type="AlphaFoldDB" id="A0A1M5I5T9"/>
<dbReference type="Pfam" id="PF02870">
    <property type="entry name" value="Methyltransf_1N"/>
    <property type="match status" value="1"/>
</dbReference>
<reference evidence="12" key="1">
    <citation type="submission" date="2016-11" db="EMBL/GenBank/DDBJ databases">
        <authorList>
            <person name="Varghese N."/>
            <person name="Submissions S."/>
        </authorList>
    </citation>
    <scope>NUCLEOTIDE SEQUENCE [LARGE SCALE GENOMIC DNA]</scope>
    <source>
        <strain evidence="12">DSM 27370</strain>
    </source>
</reference>
<dbReference type="InterPro" id="IPR036631">
    <property type="entry name" value="MGMT_N_sf"/>
</dbReference>
<dbReference type="GO" id="GO:0032259">
    <property type="term" value="P:methylation"/>
    <property type="evidence" value="ECO:0007669"/>
    <property type="project" value="UniProtKB-KW"/>
</dbReference>